<dbReference type="Pfam" id="PF00589">
    <property type="entry name" value="Phage_integrase"/>
    <property type="match status" value="1"/>
</dbReference>
<reference evidence="7 8" key="1">
    <citation type="submission" date="2020-08" db="EMBL/GenBank/DDBJ databases">
        <title>A Genomic Blueprint of the Chicken Gut Microbiome.</title>
        <authorList>
            <person name="Gilroy R."/>
            <person name="Ravi A."/>
            <person name="Getino M."/>
            <person name="Pursley I."/>
            <person name="Horton D.L."/>
            <person name="Alikhan N.-F."/>
            <person name="Baker D."/>
            <person name="Gharbi K."/>
            <person name="Hall N."/>
            <person name="Watson M."/>
            <person name="Adriaenssens E.M."/>
            <person name="Foster-Nyarko E."/>
            <person name="Jarju S."/>
            <person name="Secka A."/>
            <person name="Antonio M."/>
            <person name="Oren A."/>
            <person name="Chaudhuri R."/>
            <person name="La Ragione R.M."/>
            <person name="Hildebrand F."/>
            <person name="Pallen M.J."/>
        </authorList>
    </citation>
    <scope>NUCLEOTIDE SEQUENCE [LARGE SCALE GENOMIC DNA]</scope>
    <source>
        <strain evidence="7 8">Sa3CUA8</strain>
    </source>
</reference>
<dbReference type="PROSITE" id="PS51900">
    <property type="entry name" value="CB"/>
    <property type="match status" value="1"/>
</dbReference>
<keyword evidence="3" id="KW-0233">DNA recombination</keyword>
<dbReference type="PANTHER" id="PTHR30349:SF89">
    <property type="entry name" value="INTEGRASE_RECOMBINASE"/>
    <property type="match status" value="1"/>
</dbReference>
<dbReference type="PANTHER" id="PTHR30349">
    <property type="entry name" value="PHAGE INTEGRASE-RELATED"/>
    <property type="match status" value="1"/>
</dbReference>
<evidence type="ECO:0000256" key="4">
    <source>
        <dbReference type="PROSITE-ProRule" id="PRU01248"/>
    </source>
</evidence>
<gene>
    <name evidence="7" type="ORF">H9659_01505</name>
</gene>
<protein>
    <submittedName>
        <fullName evidence="7">Tyrosine-type recombinase/integrase</fullName>
    </submittedName>
</protein>
<keyword evidence="8" id="KW-1185">Reference proteome</keyword>
<evidence type="ECO:0000313" key="7">
    <source>
        <dbReference type="EMBL" id="MBD7907007.1"/>
    </source>
</evidence>
<dbReference type="InterPro" id="IPR004107">
    <property type="entry name" value="Integrase_SAM-like_N"/>
</dbReference>
<evidence type="ECO:0000259" key="5">
    <source>
        <dbReference type="PROSITE" id="PS51898"/>
    </source>
</evidence>
<evidence type="ECO:0000256" key="3">
    <source>
        <dbReference type="ARBA" id="ARBA00023172"/>
    </source>
</evidence>
<organism evidence="7 8">
    <name type="scientific">Sporosarcina gallistercoris</name>
    <dbReference type="NCBI Taxonomy" id="2762245"/>
    <lineage>
        <taxon>Bacteria</taxon>
        <taxon>Bacillati</taxon>
        <taxon>Bacillota</taxon>
        <taxon>Bacilli</taxon>
        <taxon>Bacillales</taxon>
        <taxon>Caryophanaceae</taxon>
        <taxon>Sporosarcina</taxon>
    </lineage>
</organism>
<dbReference type="EMBL" id="JACSQY010000001">
    <property type="protein sequence ID" value="MBD7907007.1"/>
    <property type="molecule type" value="Genomic_DNA"/>
</dbReference>
<dbReference type="InterPro" id="IPR010998">
    <property type="entry name" value="Integrase_recombinase_N"/>
</dbReference>
<evidence type="ECO:0000256" key="2">
    <source>
        <dbReference type="ARBA" id="ARBA00023125"/>
    </source>
</evidence>
<feature type="domain" description="Tyr recombinase" evidence="5">
    <location>
        <begin position="118"/>
        <end position="293"/>
    </location>
</feature>
<dbReference type="PROSITE" id="PS51898">
    <property type="entry name" value="TYR_RECOMBINASE"/>
    <property type="match status" value="1"/>
</dbReference>
<proteinExistence type="predicted"/>
<name>A0ABR8PFQ7_9BACL</name>
<keyword evidence="2 4" id="KW-0238">DNA-binding</keyword>
<comment type="caution">
    <text evidence="7">The sequence shown here is derived from an EMBL/GenBank/DDBJ whole genome shotgun (WGS) entry which is preliminary data.</text>
</comment>
<sequence length="297" mass="34194">MSETKIYWESSAGHLLEETRQTLNEYLLSLKLADKAVATIEKYRRIIEAFFQQCTIPLEEITSDDVLTWLTTMSEGKKPRTIDLYLSAVSSFFSFCLEEEYMEITVVKKRWRPKIPHSLPKYLDEFEYARVKVSAEQLSIRNRALLLFLFSTGCRVSEVASLHVQDIDFNKRKMDVTGKGRKIRQIYFSEECGLVLQDYLERRSAKPSDPLFMNKFGNGLQVQGIRKVLKKVGGEAGLVQSFHPHMCRHTFATNMLARGADLQFIADVLGHADLNITRIYAQIPTEEMLLTYQNIMG</sequence>
<feature type="domain" description="Core-binding (CB)" evidence="6">
    <location>
        <begin position="17"/>
        <end position="97"/>
    </location>
</feature>
<accession>A0ABR8PFQ7</accession>
<dbReference type="InterPro" id="IPR044068">
    <property type="entry name" value="CB"/>
</dbReference>
<dbReference type="InterPro" id="IPR002104">
    <property type="entry name" value="Integrase_catalytic"/>
</dbReference>
<dbReference type="Gene3D" id="1.10.443.10">
    <property type="entry name" value="Intergrase catalytic core"/>
    <property type="match status" value="1"/>
</dbReference>
<dbReference type="InterPro" id="IPR011010">
    <property type="entry name" value="DNA_brk_join_enz"/>
</dbReference>
<evidence type="ECO:0000259" key="6">
    <source>
        <dbReference type="PROSITE" id="PS51900"/>
    </source>
</evidence>
<keyword evidence="1" id="KW-0229">DNA integration</keyword>
<dbReference type="InterPro" id="IPR050090">
    <property type="entry name" value="Tyrosine_recombinase_XerCD"/>
</dbReference>
<dbReference type="Proteomes" id="UP000659496">
    <property type="component" value="Unassembled WGS sequence"/>
</dbReference>
<dbReference type="SUPFAM" id="SSF56349">
    <property type="entry name" value="DNA breaking-rejoining enzymes"/>
    <property type="match status" value="1"/>
</dbReference>
<evidence type="ECO:0000313" key="8">
    <source>
        <dbReference type="Proteomes" id="UP000659496"/>
    </source>
</evidence>
<dbReference type="Pfam" id="PF02899">
    <property type="entry name" value="Phage_int_SAM_1"/>
    <property type="match status" value="1"/>
</dbReference>
<evidence type="ECO:0000256" key="1">
    <source>
        <dbReference type="ARBA" id="ARBA00022908"/>
    </source>
</evidence>
<dbReference type="InterPro" id="IPR013762">
    <property type="entry name" value="Integrase-like_cat_sf"/>
</dbReference>
<dbReference type="Gene3D" id="1.10.150.130">
    <property type="match status" value="1"/>
</dbReference>